<gene>
    <name evidence="1" type="ORF">F2Q68_00033635</name>
</gene>
<evidence type="ECO:0000313" key="1">
    <source>
        <dbReference type="EMBL" id="KAF2550629.1"/>
    </source>
</evidence>
<name>A0A8S9GYN5_BRACR</name>
<dbReference type="EMBL" id="QGKW02001988">
    <property type="protein sequence ID" value="KAF2550629.1"/>
    <property type="molecule type" value="Genomic_DNA"/>
</dbReference>
<protein>
    <submittedName>
        <fullName evidence="1">Uncharacterized protein</fullName>
    </submittedName>
</protein>
<dbReference type="Proteomes" id="UP000712281">
    <property type="component" value="Unassembled WGS sequence"/>
</dbReference>
<comment type="caution">
    <text evidence="1">The sequence shown here is derived from an EMBL/GenBank/DDBJ whole genome shotgun (WGS) entry which is preliminary data.</text>
</comment>
<sequence length="80" mass="8686">MFPVLLCPIASLSSASMSSLPLFLASRFIFELPPIIKDPVCELNKRKDGSLVCCSSSVRFCLTAKFRRVSPPVESGPISP</sequence>
<dbReference type="AlphaFoldDB" id="A0A8S9GYN5"/>
<reference evidence="1" key="1">
    <citation type="submission" date="2019-12" db="EMBL/GenBank/DDBJ databases">
        <title>Genome sequencing and annotation of Brassica cretica.</title>
        <authorList>
            <person name="Studholme D.J."/>
            <person name="Sarris P.F."/>
        </authorList>
    </citation>
    <scope>NUCLEOTIDE SEQUENCE</scope>
    <source>
        <strain evidence="1">PFS-001/15</strain>
        <tissue evidence="1">Leaf</tissue>
    </source>
</reference>
<proteinExistence type="predicted"/>
<organism evidence="1 2">
    <name type="scientific">Brassica cretica</name>
    <name type="common">Mustard</name>
    <dbReference type="NCBI Taxonomy" id="69181"/>
    <lineage>
        <taxon>Eukaryota</taxon>
        <taxon>Viridiplantae</taxon>
        <taxon>Streptophyta</taxon>
        <taxon>Embryophyta</taxon>
        <taxon>Tracheophyta</taxon>
        <taxon>Spermatophyta</taxon>
        <taxon>Magnoliopsida</taxon>
        <taxon>eudicotyledons</taxon>
        <taxon>Gunneridae</taxon>
        <taxon>Pentapetalae</taxon>
        <taxon>rosids</taxon>
        <taxon>malvids</taxon>
        <taxon>Brassicales</taxon>
        <taxon>Brassicaceae</taxon>
        <taxon>Brassiceae</taxon>
        <taxon>Brassica</taxon>
    </lineage>
</organism>
<evidence type="ECO:0000313" key="2">
    <source>
        <dbReference type="Proteomes" id="UP000712281"/>
    </source>
</evidence>
<accession>A0A8S9GYN5</accession>